<reference evidence="1 2" key="1">
    <citation type="submission" date="2017-04" db="EMBL/GenBank/DDBJ databases">
        <title>Complete genome sequence of Flavobacterium kingsejong AJ004.</title>
        <authorList>
            <person name="Lee P.C."/>
        </authorList>
    </citation>
    <scope>NUCLEOTIDE SEQUENCE [LARGE SCALE GENOMIC DNA]</scope>
    <source>
        <strain evidence="1 2">AJ004</strain>
    </source>
</reference>
<evidence type="ECO:0000313" key="1">
    <source>
        <dbReference type="EMBL" id="AWG24137.1"/>
    </source>
</evidence>
<evidence type="ECO:0000313" key="2">
    <source>
        <dbReference type="Proteomes" id="UP000244677"/>
    </source>
</evidence>
<keyword evidence="2" id="KW-1185">Reference proteome</keyword>
<dbReference type="AlphaFoldDB" id="A0A2S1LK69"/>
<name>A0A2S1LK69_9FLAO</name>
<dbReference type="RefSeq" id="WP_108735791.1">
    <property type="nucleotide sequence ID" value="NZ_CP020919.1"/>
</dbReference>
<protein>
    <submittedName>
        <fullName evidence="1">Uncharacterized protein</fullName>
    </submittedName>
</protein>
<sequence length="79" mass="9156">MSKPEKISSKKGVYTGIIEKDENGNYFCGEYLLDFQYTEASFKLGDEINIKTVIVNPSDRSYNQYPKKSRNFFLANDKE</sequence>
<proteinExistence type="predicted"/>
<dbReference type="KEGG" id="fki:FK004_02315"/>
<gene>
    <name evidence="1" type="ORF">FK004_02315</name>
</gene>
<organism evidence="1 2">
    <name type="scientific">Flavobacterium kingsejongi</name>
    <dbReference type="NCBI Taxonomy" id="1678728"/>
    <lineage>
        <taxon>Bacteria</taxon>
        <taxon>Pseudomonadati</taxon>
        <taxon>Bacteroidota</taxon>
        <taxon>Flavobacteriia</taxon>
        <taxon>Flavobacteriales</taxon>
        <taxon>Flavobacteriaceae</taxon>
        <taxon>Flavobacterium</taxon>
    </lineage>
</organism>
<dbReference type="OrthoDB" id="711907at2"/>
<dbReference type="EMBL" id="CP020919">
    <property type="protein sequence ID" value="AWG24137.1"/>
    <property type="molecule type" value="Genomic_DNA"/>
</dbReference>
<accession>A0A2S1LK69</accession>
<dbReference type="Proteomes" id="UP000244677">
    <property type="component" value="Chromosome"/>
</dbReference>